<evidence type="ECO:0000313" key="2">
    <source>
        <dbReference type="EMBL" id="MFD1931175.1"/>
    </source>
</evidence>
<dbReference type="EMBL" id="JBHUFV010000011">
    <property type="protein sequence ID" value="MFD1931175.1"/>
    <property type="molecule type" value="Genomic_DNA"/>
</dbReference>
<keyword evidence="3" id="KW-1185">Reference proteome</keyword>
<feature type="domain" description="Tn3 transposase DDE" evidence="1">
    <location>
        <begin position="20"/>
        <end position="94"/>
    </location>
</feature>
<reference evidence="3" key="1">
    <citation type="journal article" date="2019" name="Int. J. Syst. Evol. Microbiol.">
        <title>The Global Catalogue of Microorganisms (GCM) 10K type strain sequencing project: providing services to taxonomists for standard genome sequencing and annotation.</title>
        <authorList>
            <consortium name="The Broad Institute Genomics Platform"/>
            <consortium name="The Broad Institute Genome Sequencing Center for Infectious Disease"/>
            <person name="Wu L."/>
            <person name="Ma J."/>
        </authorList>
    </citation>
    <scope>NUCLEOTIDE SEQUENCE [LARGE SCALE GENOMIC DNA]</scope>
    <source>
        <strain evidence="3">ICMP 6774ER</strain>
    </source>
</reference>
<accession>A0ABW4SNM0</accession>
<dbReference type="InterPro" id="IPR002513">
    <property type="entry name" value="Tn3_Tnp_DDE_dom"/>
</dbReference>
<sequence length="120" mass="13246">MPPTYRCSNTRQITTASPLVNFALFDLVGKLLSPRIRDLGKITLIRNETSTDTVKRYPHAGPLLSARWNEDLIAECWPDLLRMVGSLKYGQATALPAGTFPTSCWPTSPRHTARTSTSSA</sequence>
<protein>
    <submittedName>
        <fullName evidence="2">Tn3 family transposase</fullName>
    </submittedName>
</protein>
<comment type="caution">
    <text evidence="2">The sequence shown here is derived from an EMBL/GenBank/DDBJ whole genome shotgun (WGS) entry which is preliminary data.</text>
</comment>
<dbReference type="Pfam" id="PF01526">
    <property type="entry name" value="DDE_Tnp_Tn3"/>
    <property type="match status" value="1"/>
</dbReference>
<dbReference type="Proteomes" id="UP001597368">
    <property type="component" value="Unassembled WGS sequence"/>
</dbReference>
<proteinExistence type="predicted"/>
<evidence type="ECO:0000313" key="3">
    <source>
        <dbReference type="Proteomes" id="UP001597368"/>
    </source>
</evidence>
<gene>
    <name evidence="2" type="ORF">ACFSKW_06760</name>
</gene>
<name>A0ABW4SNM0_9ACTN</name>
<dbReference type="RefSeq" id="WP_379570349.1">
    <property type="nucleotide sequence ID" value="NZ_JBHUFV010000011.1"/>
</dbReference>
<organism evidence="2 3">
    <name type="scientific">Nonomuraea mangrovi</name>
    <dbReference type="NCBI Taxonomy" id="2316207"/>
    <lineage>
        <taxon>Bacteria</taxon>
        <taxon>Bacillati</taxon>
        <taxon>Actinomycetota</taxon>
        <taxon>Actinomycetes</taxon>
        <taxon>Streptosporangiales</taxon>
        <taxon>Streptosporangiaceae</taxon>
        <taxon>Nonomuraea</taxon>
    </lineage>
</organism>
<evidence type="ECO:0000259" key="1">
    <source>
        <dbReference type="Pfam" id="PF01526"/>
    </source>
</evidence>